<reference evidence="1 2" key="1">
    <citation type="submission" date="2019-05" db="EMBL/GenBank/DDBJ databases">
        <title>Another draft genome of Portunus trituberculatus and its Hox gene families provides insights of decapod evolution.</title>
        <authorList>
            <person name="Jeong J.-H."/>
            <person name="Song I."/>
            <person name="Kim S."/>
            <person name="Choi T."/>
            <person name="Kim D."/>
            <person name="Ryu S."/>
            <person name="Kim W."/>
        </authorList>
    </citation>
    <scope>NUCLEOTIDE SEQUENCE [LARGE SCALE GENOMIC DNA]</scope>
    <source>
        <tissue evidence="1">Muscle</tissue>
    </source>
</reference>
<accession>A0A5B7JP12</accession>
<organism evidence="1 2">
    <name type="scientific">Portunus trituberculatus</name>
    <name type="common">Swimming crab</name>
    <name type="synonym">Neptunus trituberculatus</name>
    <dbReference type="NCBI Taxonomy" id="210409"/>
    <lineage>
        <taxon>Eukaryota</taxon>
        <taxon>Metazoa</taxon>
        <taxon>Ecdysozoa</taxon>
        <taxon>Arthropoda</taxon>
        <taxon>Crustacea</taxon>
        <taxon>Multicrustacea</taxon>
        <taxon>Malacostraca</taxon>
        <taxon>Eumalacostraca</taxon>
        <taxon>Eucarida</taxon>
        <taxon>Decapoda</taxon>
        <taxon>Pleocyemata</taxon>
        <taxon>Brachyura</taxon>
        <taxon>Eubrachyura</taxon>
        <taxon>Portunoidea</taxon>
        <taxon>Portunidae</taxon>
        <taxon>Portuninae</taxon>
        <taxon>Portunus</taxon>
    </lineage>
</organism>
<comment type="caution">
    <text evidence="1">The sequence shown here is derived from an EMBL/GenBank/DDBJ whole genome shotgun (WGS) entry which is preliminary data.</text>
</comment>
<evidence type="ECO:0000313" key="1">
    <source>
        <dbReference type="EMBL" id="MPC96066.1"/>
    </source>
</evidence>
<protein>
    <submittedName>
        <fullName evidence="1">Uncharacterized protein</fullName>
    </submittedName>
</protein>
<dbReference type="Proteomes" id="UP000324222">
    <property type="component" value="Unassembled WGS sequence"/>
</dbReference>
<proteinExistence type="predicted"/>
<gene>
    <name evidence="1" type="ORF">E2C01_091303</name>
</gene>
<sequence>MLTYNGRVGGQVEVNTRTLSHTHLRLCVQACRRAGVGWYRHVMDLRVICKGVLILGGGWGVWRGRSGGGAERC</sequence>
<evidence type="ECO:0000313" key="2">
    <source>
        <dbReference type="Proteomes" id="UP000324222"/>
    </source>
</evidence>
<dbReference type="AlphaFoldDB" id="A0A5B7JP12"/>
<keyword evidence="2" id="KW-1185">Reference proteome</keyword>
<dbReference type="EMBL" id="VSRR010104523">
    <property type="protein sequence ID" value="MPC96066.1"/>
    <property type="molecule type" value="Genomic_DNA"/>
</dbReference>
<name>A0A5B7JP12_PORTR</name>